<dbReference type="InterPro" id="IPR002386">
    <property type="entry name" value="Amicyanin/Pseudoazurin"/>
</dbReference>
<keyword evidence="6" id="KW-0249">Electron transport</keyword>
<evidence type="ECO:0000256" key="8">
    <source>
        <dbReference type="NCBIfam" id="TIGR02375"/>
    </source>
</evidence>
<feature type="domain" description="Blue (type 1) copper" evidence="10">
    <location>
        <begin position="25"/>
        <end position="110"/>
    </location>
</feature>
<evidence type="ECO:0000256" key="5">
    <source>
        <dbReference type="ARBA" id="ARBA00022764"/>
    </source>
</evidence>
<name>A0A520MX10_9GAMM</name>
<evidence type="ECO:0000256" key="1">
    <source>
        <dbReference type="ARBA" id="ARBA00004418"/>
    </source>
</evidence>
<keyword evidence="7 9" id="KW-0186">Copper</keyword>
<feature type="binding site" evidence="9">
    <location>
        <position position="99"/>
    </location>
    <ligand>
        <name>Cu cation</name>
        <dbReference type="ChEBI" id="CHEBI:23378"/>
    </ligand>
</feature>
<dbReference type="InterPro" id="IPR008972">
    <property type="entry name" value="Cupredoxin"/>
</dbReference>
<dbReference type="PRINTS" id="PR00156">
    <property type="entry name" value="COPPERBLUE"/>
</dbReference>
<keyword evidence="3" id="KW-0813">Transport</keyword>
<dbReference type="AlphaFoldDB" id="A0A520MX10"/>
<keyword evidence="5" id="KW-0574">Periplasm</keyword>
<comment type="cofactor">
    <cofactor evidence="9">
        <name>Cu cation</name>
        <dbReference type="ChEBI" id="CHEBI:23378"/>
    </cofactor>
    <text evidence="9">Binds 1 copper ion per subunit.</text>
</comment>
<feature type="binding site" evidence="9">
    <location>
        <position position="104"/>
    </location>
    <ligand>
        <name>Cu cation</name>
        <dbReference type="ChEBI" id="CHEBI:23378"/>
    </ligand>
</feature>
<evidence type="ECO:0000256" key="4">
    <source>
        <dbReference type="ARBA" id="ARBA00022723"/>
    </source>
</evidence>
<comment type="subcellular location">
    <subcellularLocation>
        <location evidence="1">Periplasm</location>
    </subcellularLocation>
</comment>
<comment type="caution">
    <text evidence="11">The sequence shown here is derived from an EMBL/GenBank/DDBJ whole genome shotgun (WGS) entry which is preliminary data.</text>
</comment>
<sequence length="143" mass="15689">MRNLLLYVVLIWSFAVSSEEYEVKMLNFGSGGSMVFEPGFLKVNVGDTVHFKSVDMAHNSESTKGLVPANAVGWKGNINEDISVTLTEEGVYVYQCTPHLILGMVGVIQVGRPTNLDEIKGNIGSMTFAVNAERLQSYIDQVN</sequence>
<evidence type="ECO:0000259" key="10">
    <source>
        <dbReference type="Pfam" id="PF00127"/>
    </source>
</evidence>
<dbReference type="InterPro" id="IPR001235">
    <property type="entry name" value="Copper_blue_Plastocyanin"/>
</dbReference>
<evidence type="ECO:0000256" key="2">
    <source>
        <dbReference type="ARBA" id="ARBA00016984"/>
    </source>
</evidence>
<dbReference type="InterPro" id="IPR012745">
    <property type="entry name" value="Pseudoazurin"/>
</dbReference>
<keyword evidence="4 9" id="KW-0479">Metal-binding</keyword>
<evidence type="ECO:0000256" key="7">
    <source>
        <dbReference type="ARBA" id="ARBA00023008"/>
    </source>
</evidence>
<dbReference type="GO" id="GO:0042597">
    <property type="term" value="C:periplasmic space"/>
    <property type="evidence" value="ECO:0007669"/>
    <property type="project" value="UniProtKB-SubCell"/>
</dbReference>
<dbReference type="InterPro" id="IPR028871">
    <property type="entry name" value="BlueCu_1_BS"/>
</dbReference>
<evidence type="ECO:0000256" key="6">
    <source>
        <dbReference type="ARBA" id="ARBA00022982"/>
    </source>
</evidence>
<reference evidence="11 12" key="1">
    <citation type="submission" date="2019-02" db="EMBL/GenBank/DDBJ databases">
        <title>Prokaryotic population dynamics and viral predation in marine succession experiment using metagenomics: the confinement effect.</title>
        <authorList>
            <person name="Haro-Moreno J.M."/>
            <person name="Rodriguez-Valera F."/>
            <person name="Lopez-Perez M."/>
        </authorList>
    </citation>
    <scope>NUCLEOTIDE SEQUENCE [LARGE SCALE GENOMIC DNA]</scope>
    <source>
        <strain evidence="11">MED-G159</strain>
    </source>
</reference>
<dbReference type="Pfam" id="PF00127">
    <property type="entry name" value="Copper-bind"/>
    <property type="match status" value="1"/>
</dbReference>
<dbReference type="Proteomes" id="UP000315825">
    <property type="component" value="Unassembled WGS sequence"/>
</dbReference>
<feature type="binding site" evidence="9">
    <location>
        <position position="58"/>
    </location>
    <ligand>
        <name>Cu cation</name>
        <dbReference type="ChEBI" id="CHEBI:23378"/>
    </ligand>
</feature>
<dbReference type="EMBL" id="SHBE01000011">
    <property type="protein sequence ID" value="RZO25753.1"/>
    <property type="molecule type" value="Genomic_DNA"/>
</dbReference>
<dbReference type="GO" id="GO:0005507">
    <property type="term" value="F:copper ion binding"/>
    <property type="evidence" value="ECO:0007669"/>
    <property type="project" value="UniProtKB-UniRule"/>
</dbReference>
<accession>A0A520MX10</accession>
<dbReference type="PROSITE" id="PS00196">
    <property type="entry name" value="COPPER_BLUE"/>
    <property type="match status" value="1"/>
</dbReference>
<dbReference type="InterPro" id="IPR000923">
    <property type="entry name" value="BlueCu_1"/>
</dbReference>
<dbReference type="NCBIfam" id="TIGR02375">
    <property type="entry name" value="pseudoazurin"/>
    <property type="match status" value="1"/>
</dbReference>
<gene>
    <name evidence="11" type="ORF">EVA92_04655</name>
</gene>
<dbReference type="GO" id="GO:0009055">
    <property type="term" value="F:electron transfer activity"/>
    <property type="evidence" value="ECO:0007669"/>
    <property type="project" value="InterPro"/>
</dbReference>
<evidence type="ECO:0000256" key="9">
    <source>
        <dbReference type="PIRSR" id="PIRSR602386-1"/>
    </source>
</evidence>
<dbReference type="PRINTS" id="PR00155">
    <property type="entry name" value="AMICYANIN"/>
</dbReference>
<proteinExistence type="predicted"/>
<feature type="binding site" evidence="9">
    <location>
        <position position="96"/>
    </location>
    <ligand>
        <name>Cu cation</name>
        <dbReference type="ChEBI" id="CHEBI:23378"/>
    </ligand>
</feature>
<dbReference type="Gene3D" id="2.60.40.420">
    <property type="entry name" value="Cupredoxins - blue copper proteins"/>
    <property type="match status" value="1"/>
</dbReference>
<evidence type="ECO:0000313" key="11">
    <source>
        <dbReference type="EMBL" id="RZO25753.1"/>
    </source>
</evidence>
<organism evidence="11 12">
    <name type="scientific">SAR86 cluster bacterium</name>
    <dbReference type="NCBI Taxonomy" id="2030880"/>
    <lineage>
        <taxon>Bacteria</taxon>
        <taxon>Pseudomonadati</taxon>
        <taxon>Pseudomonadota</taxon>
        <taxon>Gammaproteobacteria</taxon>
        <taxon>SAR86 cluster</taxon>
    </lineage>
</organism>
<dbReference type="SUPFAM" id="SSF49503">
    <property type="entry name" value="Cupredoxins"/>
    <property type="match status" value="1"/>
</dbReference>
<evidence type="ECO:0000313" key="12">
    <source>
        <dbReference type="Proteomes" id="UP000315825"/>
    </source>
</evidence>
<dbReference type="CDD" id="cd04218">
    <property type="entry name" value="Pseudoazurin"/>
    <property type="match status" value="1"/>
</dbReference>
<protein>
    <recommendedName>
        <fullName evidence="2 8">Pseudoazurin</fullName>
    </recommendedName>
</protein>
<evidence type="ECO:0000256" key="3">
    <source>
        <dbReference type="ARBA" id="ARBA00022448"/>
    </source>
</evidence>